<feature type="signal peptide" evidence="1">
    <location>
        <begin position="1"/>
        <end position="21"/>
    </location>
</feature>
<dbReference type="SUPFAM" id="SSF82199">
    <property type="entry name" value="SET domain"/>
    <property type="match status" value="1"/>
</dbReference>
<dbReference type="GO" id="GO:0006357">
    <property type="term" value="P:regulation of transcription by RNA polymerase II"/>
    <property type="evidence" value="ECO:0007669"/>
    <property type="project" value="TreeGrafter"/>
</dbReference>
<dbReference type="GO" id="GO:0042799">
    <property type="term" value="F:histone H4K20 methyltransferase activity"/>
    <property type="evidence" value="ECO:0007669"/>
    <property type="project" value="TreeGrafter"/>
</dbReference>
<dbReference type="Gene3D" id="2.170.270.10">
    <property type="entry name" value="SET domain"/>
    <property type="match status" value="1"/>
</dbReference>
<dbReference type="InterPro" id="IPR046341">
    <property type="entry name" value="SET_dom_sf"/>
</dbReference>
<dbReference type="EMBL" id="HBHX01048091">
    <property type="protein sequence ID" value="CAE0127504.1"/>
    <property type="molecule type" value="Transcribed_RNA"/>
</dbReference>
<dbReference type="GO" id="GO:0005634">
    <property type="term" value="C:nucleus"/>
    <property type="evidence" value="ECO:0007669"/>
    <property type="project" value="TreeGrafter"/>
</dbReference>
<gene>
    <name evidence="3" type="ORF">HERI1096_LOCUS26645</name>
</gene>
<keyword evidence="1" id="KW-0732">Signal</keyword>
<dbReference type="PANTHER" id="PTHR46167:SF1">
    <property type="entry name" value="N-LYSINE METHYLTRANSFERASE KMT5A"/>
    <property type="match status" value="1"/>
</dbReference>
<dbReference type="PANTHER" id="PTHR46167">
    <property type="entry name" value="N-LYSINE METHYLTRANSFERASE KMT5A"/>
    <property type="match status" value="1"/>
</dbReference>
<feature type="chain" id="PRO_5031570750" description="SET domain-containing protein" evidence="1">
    <location>
        <begin position="22"/>
        <end position="189"/>
    </location>
</feature>
<dbReference type="SMART" id="SM00317">
    <property type="entry name" value="SET"/>
    <property type="match status" value="1"/>
</dbReference>
<dbReference type="PROSITE" id="PS50280">
    <property type="entry name" value="SET"/>
    <property type="match status" value="1"/>
</dbReference>
<dbReference type="InterPro" id="IPR001214">
    <property type="entry name" value="SET_dom"/>
</dbReference>
<evidence type="ECO:0000313" key="3">
    <source>
        <dbReference type="EMBL" id="CAE0127504.1"/>
    </source>
</evidence>
<dbReference type="GO" id="GO:0005700">
    <property type="term" value="C:polytene chromosome"/>
    <property type="evidence" value="ECO:0007669"/>
    <property type="project" value="TreeGrafter"/>
</dbReference>
<evidence type="ECO:0000259" key="2">
    <source>
        <dbReference type="PROSITE" id="PS50280"/>
    </source>
</evidence>
<dbReference type="AlphaFoldDB" id="A0A7S3F539"/>
<feature type="domain" description="SET" evidence="2">
    <location>
        <begin position="20"/>
        <end position="130"/>
    </location>
</feature>
<proteinExistence type="predicted"/>
<evidence type="ECO:0000256" key="1">
    <source>
        <dbReference type="SAM" id="SignalP"/>
    </source>
</evidence>
<sequence length="189" mass="20758">MADRKLLISIVWQLVCLLVDAVEVRQTVGKGLGAFATTPIAADELVCCYEGEKITLAEAKERYPGGSKTADYLFKLGHEVYIDGAQSGHFSRCINHDELGNLGITLEEGQLAMRALRQISAGEELLFDYGLDYWAERTRNPLPGSDSRIAVLRLKRLKVALRRLALASAHSASILPLLLPLYAITHPLA</sequence>
<organism evidence="3">
    <name type="scientific">Haptolina ericina</name>
    <dbReference type="NCBI Taxonomy" id="156174"/>
    <lineage>
        <taxon>Eukaryota</taxon>
        <taxon>Haptista</taxon>
        <taxon>Haptophyta</taxon>
        <taxon>Prymnesiophyceae</taxon>
        <taxon>Prymnesiales</taxon>
        <taxon>Prymnesiaceae</taxon>
        <taxon>Haptolina</taxon>
    </lineage>
</organism>
<reference evidence="3" key="1">
    <citation type="submission" date="2021-01" db="EMBL/GenBank/DDBJ databases">
        <authorList>
            <person name="Corre E."/>
            <person name="Pelletier E."/>
            <person name="Niang G."/>
            <person name="Scheremetjew M."/>
            <person name="Finn R."/>
            <person name="Kale V."/>
            <person name="Holt S."/>
            <person name="Cochrane G."/>
            <person name="Meng A."/>
            <person name="Brown T."/>
            <person name="Cohen L."/>
        </authorList>
    </citation>
    <scope>NUCLEOTIDE SEQUENCE</scope>
    <source>
        <strain evidence="3">CCMP281</strain>
    </source>
</reference>
<dbReference type="Pfam" id="PF00856">
    <property type="entry name" value="SET"/>
    <property type="match status" value="1"/>
</dbReference>
<protein>
    <recommendedName>
        <fullName evidence="2">SET domain-containing protein</fullName>
    </recommendedName>
</protein>
<name>A0A7S3F539_9EUKA</name>
<dbReference type="InterPro" id="IPR051760">
    <property type="entry name" value="KMT5A"/>
</dbReference>
<accession>A0A7S3F539</accession>